<dbReference type="Gene3D" id="1.10.760.10">
    <property type="entry name" value="Cytochrome c-like domain"/>
    <property type="match status" value="2"/>
</dbReference>
<comment type="catalytic activity">
    <reaction evidence="13 14">
        <text>S-sulfanyl-L-cysteinyl-[SoxY protein] + thiosulfate + 2 Fe(III)-[cytochrome c] = S-(2-sulfodisulfanyl)-L-cysteinyl-[SoxY protein] + 2 Fe(II)-[cytochrome c] + 2 H(+)</text>
        <dbReference type="Rhea" id="RHEA:51224"/>
        <dbReference type="Rhea" id="RHEA-COMP:10350"/>
        <dbReference type="Rhea" id="RHEA-COMP:14399"/>
        <dbReference type="Rhea" id="RHEA-COMP:14689"/>
        <dbReference type="Rhea" id="RHEA-COMP:14690"/>
        <dbReference type="ChEBI" id="CHEBI:15378"/>
        <dbReference type="ChEBI" id="CHEBI:29033"/>
        <dbReference type="ChEBI" id="CHEBI:29034"/>
        <dbReference type="ChEBI" id="CHEBI:33542"/>
        <dbReference type="ChEBI" id="CHEBI:61963"/>
        <dbReference type="ChEBI" id="CHEBI:140664"/>
        <dbReference type="EC" id="2.8.5.2"/>
    </reaction>
</comment>
<dbReference type="OrthoDB" id="7916986at2"/>
<organism evidence="20 21">
    <name type="scientific">Phreatobacter aquaticus</name>
    <dbReference type="NCBI Taxonomy" id="2570229"/>
    <lineage>
        <taxon>Bacteria</taxon>
        <taxon>Pseudomonadati</taxon>
        <taxon>Pseudomonadota</taxon>
        <taxon>Alphaproteobacteria</taxon>
        <taxon>Hyphomicrobiales</taxon>
        <taxon>Phreatobacteraceae</taxon>
        <taxon>Phreatobacter</taxon>
    </lineage>
</organism>
<dbReference type="SUPFAM" id="SSF46626">
    <property type="entry name" value="Cytochrome c"/>
    <property type="match status" value="2"/>
</dbReference>
<dbReference type="GO" id="GO:0009055">
    <property type="term" value="F:electron transfer activity"/>
    <property type="evidence" value="ECO:0007669"/>
    <property type="project" value="InterPro"/>
</dbReference>
<keyword evidence="3 14" id="KW-0813">Transport</keyword>
<feature type="binding site" evidence="16">
    <location>
        <position position="213"/>
    </location>
    <ligand>
        <name>substrate</name>
    </ligand>
</feature>
<dbReference type="EC" id="2.8.5.2" evidence="14"/>
<feature type="binding site" description="axial binding residue" evidence="17">
    <location>
        <position position="217"/>
    </location>
    <ligand>
        <name>heme c</name>
        <dbReference type="ChEBI" id="CHEBI:61717"/>
        <label>2</label>
    </ligand>
    <ligandPart>
        <name>Fe</name>
        <dbReference type="ChEBI" id="CHEBI:18248"/>
    </ligandPart>
</feature>
<feature type="domain" description="Cytochrome c" evidence="19">
    <location>
        <begin position="51"/>
        <end position="244"/>
    </location>
</feature>
<dbReference type="GO" id="GO:0042597">
    <property type="term" value="C:periplasmic space"/>
    <property type="evidence" value="ECO:0007669"/>
    <property type="project" value="UniProtKB-SubCell"/>
</dbReference>
<feature type="chain" id="PRO_5020580132" description="SoxAX cytochrome complex subunit A" evidence="18">
    <location>
        <begin position="19"/>
        <end position="256"/>
    </location>
</feature>
<evidence type="ECO:0000256" key="11">
    <source>
        <dbReference type="ARBA" id="ARBA00025746"/>
    </source>
</evidence>
<dbReference type="PROSITE" id="PS51007">
    <property type="entry name" value="CYTC"/>
    <property type="match status" value="1"/>
</dbReference>
<dbReference type="InterPro" id="IPR025710">
    <property type="entry name" value="SoxA"/>
</dbReference>
<evidence type="ECO:0000256" key="4">
    <source>
        <dbReference type="ARBA" id="ARBA00022617"/>
    </source>
</evidence>
<evidence type="ECO:0000256" key="16">
    <source>
        <dbReference type="PIRSR" id="PIRSR038455-2"/>
    </source>
</evidence>
<dbReference type="AlphaFoldDB" id="A0A4D7QNA7"/>
<evidence type="ECO:0000256" key="3">
    <source>
        <dbReference type="ARBA" id="ARBA00022448"/>
    </source>
</evidence>
<evidence type="ECO:0000256" key="14">
    <source>
        <dbReference type="PIRNR" id="PIRNR038455"/>
    </source>
</evidence>
<dbReference type="KEGG" id="paqt:E8L99_17550"/>
<accession>A0A4D7QNA7</accession>
<evidence type="ECO:0000256" key="5">
    <source>
        <dbReference type="ARBA" id="ARBA00022679"/>
    </source>
</evidence>
<evidence type="ECO:0000256" key="8">
    <source>
        <dbReference type="ARBA" id="ARBA00022764"/>
    </source>
</evidence>
<evidence type="ECO:0000256" key="18">
    <source>
        <dbReference type="SAM" id="SignalP"/>
    </source>
</evidence>
<dbReference type="RefSeq" id="WP_137100762.1">
    <property type="nucleotide sequence ID" value="NZ_CP039865.1"/>
</dbReference>
<evidence type="ECO:0000256" key="13">
    <source>
        <dbReference type="ARBA" id="ARBA00048423"/>
    </source>
</evidence>
<evidence type="ECO:0000256" key="9">
    <source>
        <dbReference type="ARBA" id="ARBA00022982"/>
    </source>
</evidence>
<evidence type="ECO:0000256" key="17">
    <source>
        <dbReference type="PIRSR" id="PIRSR038455-3"/>
    </source>
</evidence>
<feature type="binding site" description="covalent" evidence="16">
    <location>
        <position position="175"/>
    </location>
    <ligand>
        <name>heme c</name>
        <dbReference type="ChEBI" id="CHEBI:61717"/>
        <label>2</label>
    </ligand>
</feature>
<dbReference type="GO" id="GO:0020037">
    <property type="term" value="F:heme binding"/>
    <property type="evidence" value="ECO:0007669"/>
    <property type="project" value="InterPro"/>
</dbReference>
<reference evidence="20 21" key="1">
    <citation type="submission" date="2019-04" db="EMBL/GenBank/DDBJ databases">
        <title>Phreatobacter aquaticus sp. nov.</title>
        <authorList>
            <person name="Choi A."/>
            <person name="Baek K."/>
        </authorList>
    </citation>
    <scope>NUCLEOTIDE SEQUENCE [LARGE SCALE GENOMIC DNA]</scope>
    <source>
        <strain evidence="20 21">NMCR1094</strain>
    </source>
</reference>
<evidence type="ECO:0000256" key="12">
    <source>
        <dbReference type="ARBA" id="ARBA00048077"/>
    </source>
</evidence>
<feature type="binding site" description="covalent" evidence="16">
    <location>
        <position position="71"/>
    </location>
    <ligand>
        <name>heme c</name>
        <dbReference type="ChEBI" id="CHEBI:61717"/>
        <label>1</label>
    </ligand>
</feature>
<evidence type="ECO:0000313" key="21">
    <source>
        <dbReference type="Proteomes" id="UP000298588"/>
    </source>
</evidence>
<dbReference type="PIRSF" id="PIRSF038455">
    <property type="entry name" value="SoxA"/>
    <property type="match status" value="1"/>
</dbReference>
<dbReference type="InterPro" id="IPR009056">
    <property type="entry name" value="Cyt_c-like_dom"/>
</dbReference>
<keyword evidence="7 18" id="KW-0732">Signal</keyword>
<dbReference type="Pfam" id="PF21342">
    <property type="entry name" value="SoxA-TsdA_cyt-c"/>
    <property type="match status" value="2"/>
</dbReference>
<comment type="subunit">
    <text evidence="2 14">Heterodimer of SoxA and SoxX.</text>
</comment>
<evidence type="ECO:0000256" key="6">
    <source>
        <dbReference type="ARBA" id="ARBA00022723"/>
    </source>
</evidence>
<dbReference type="GO" id="GO:0019417">
    <property type="term" value="P:sulfur oxidation"/>
    <property type="evidence" value="ECO:0007669"/>
    <property type="project" value="InterPro"/>
</dbReference>
<feature type="binding site" description="covalent" evidence="16">
    <location>
        <position position="172"/>
    </location>
    <ligand>
        <name>heme c</name>
        <dbReference type="ChEBI" id="CHEBI:61717"/>
        <label>2</label>
    </ligand>
</feature>
<keyword evidence="10 14" id="KW-0408">Iron</keyword>
<comment type="cofactor">
    <cofactor evidence="16">
        <name>heme</name>
        <dbReference type="ChEBI" id="CHEBI:30413"/>
    </cofactor>
    <text evidence="16">Binds 2 heme groups per subunit.</text>
</comment>
<evidence type="ECO:0000256" key="10">
    <source>
        <dbReference type="ARBA" id="ARBA00023004"/>
    </source>
</evidence>
<keyword evidence="4 14" id="KW-0349">Heme</keyword>
<evidence type="ECO:0000259" key="19">
    <source>
        <dbReference type="PROSITE" id="PS51007"/>
    </source>
</evidence>
<proteinExistence type="inferred from homology"/>
<keyword evidence="5 14" id="KW-0808">Transferase</keyword>
<dbReference type="InterPro" id="IPR036909">
    <property type="entry name" value="Cyt_c-like_dom_sf"/>
</dbReference>
<comment type="catalytic activity">
    <reaction evidence="12 14">
        <text>L-cysteinyl-[SoxY protein] + thiosulfate + 2 Fe(III)-[cytochrome c] = S-sulfosulfanyl-L-cysteinyl-[SoxY protein] + 2 Fe(II)-[cytochrome c] + 2 H(+)</text>
        <dbReference type="Rhea" id="RHEA:56720"/>
        <dbReference type="Rhea" id="RHEA-COMP:10350"/>
        <dbReference type="Rhea" id="RHEA-COMP:14328"/>
        <dbReference type="Rhea" id="RHEA-COMP:14399"/>
        <dbReference type="Rhea" id="RHEA-COMP:14691"/>
        <dbReference type="ChEBI" id="CHEBI:15378"/>
        <dbReference type="ChEBI" id="CHEBI:29033"/>
        <dbReference type="ChEBI" id="CHEBI:29034"/>
        <dbReference type="ChEBI" id="CHEBI:29950"/>
        <dbReference type="ChEBI" id="CHEBI:33542"/>
        <dbReference type="ChEBI" id="CHEBI:139321"/>
        <dbReference type="EC" id="2.8.5.2"/>
    </reaction>
</comment>
<keyword evidence="21" id="KW-1185">Reference proteome</keyword>
<feature type="binding site" description="axial binding residue" evidence="17">
    <location>
        <position position="109"/>
    </location>
    <ligand>
        <name>heme c</name>
        <dbReference type="ChEBI" id="CHEBI:61717"/>
        <label>1</label>
    </ligand>
    <ligandPart>
        <name>Fe</name>
        <dbReference type="ChEBI" id="CHEBI:18248"/>
    </ligandPart>
</feature>
<dbReference type="Proteomes" id="UP000298588">
    <property type="component" value="Chromosome"/>
</dbReference>
<keyword evidence="6 14" id="KW-0479">Metal-binding</keyword>
<dbReference type="GO" id="GO:0070069">
    <property type="term" value="C:cytochrome complex"/>
    <property type="evidence" value="ECO:0007669"/>
    <property type="project" value="InterPro"/>
</dbReference>
<evidence type="ECO:0000256" key="1">
    <source>
        <dbReference type="ARBA" id="ARBA00004418"/>
    </source>
</evidence>
<sequence length="256" mass="27400">MRAILAALLIGWASVASAGEIPLDQRLSGFDQMQPETQAMQRDDTANPGMLAVRQGEGLWRRPAGTSGKACADCHGADGTSMRGVSARYPAFDEARGRPIDLAGRINQCRTERQGAPALASEAGDALALAAFVGRQSRGKAVAPPDDARLAAFTANGERLFRARMGQLNFSCSQCHDDNWGRRLGGSTIPQGHANGYPIYRLEWQSMGSLARRLRNCMVGMRAEPFAAGSAEAIDLELYLASRGRGLTVETPAVRP</sequence>
<keyword evidence="9 14" id="KW-0249">Electron transport</keyword>
<feature type="active site" description="Cysteine persulfide intermediate" evidence="15">
    <location>
        <position position="217"/>
    </location>
</feature>
<name>A0A4D7QNA7_9HYPH</name>
<feature type="binding site" description="axial binding residue" evidence="17">
    <location>
        <position position="176"/>
    </location>
    <ligand>
        <name>heme c</name>
        <dbReference type="ChEBI" id="CHEBI:61717"/>
        <label>2</label>
    </ligand>
    <ligandPart>
        <name>Fe</name>
        <dbReference type="ChEBI" id="CHEBI:18248"/>
    </ligandPart>
</feature>
<evidence type="ECO:0000256" key="15">
    <source>
        <dbReference type="PIRSR" id="PIRSR038455-1"/>
    </source>
</evidence>
<dbReference type="NCBIfam" id="TIGR04484">
    <property type="entry name" value="thiosulf_SoxA"/>
    <property type="match status" value="1"/>
</dbReference>
<protein>
    <recommendedName>
        <fullName evidence="14">SoxAX cytochrome complex subunit A</fullName>
        <ecNumber evidence="14">2.8.5.2</ecNumber>
    </recommendedName>
    <alternativeName>
        <fullName evidence="14">Protein SoxA</fullName>
    </alternativeName>
    <alternativeName>
        <fullName evidence="14">Sulfur oxidizing protein A</fullName>
    </alternativeName>
    <alternativeName>
        <fullName evidence="14">Thiosulfate-oxidizing multienzyme system protein SoxA</fullName>
    </alternativeName>
</protein>
<comment type="similarity">
    <text evidence="11 14">Belongs to the SoxA family.</text>
</comment>
<dbReference type="GO" id="GO:0016669">
    <property type="term" value="F:oxidoreductase activity, acting on a sulfur group of donors, cytochrome as acceptor"/>
    <property type="evidence" value="ECO:0007669"/>
    <property type="project" value="InterPro"/>
</dbReference>
<dbReference type="GO" id="GO:0046872">
    <property type="term" value="F:metal ion binding"/>
    <property type="evidence" value="ECO:0007669"/>
    <property type="project" value="UniProtKB-KW"/>
</dbReference>
<evidence type="ECO:0000256" key="2">
    <source>
        <dbReference type="ARBA" id="ARBA00011530"/>
    </source>
</evidence>
<gene>
    <name evidence="20" type="primary">soxA</name>
    <name evidence="20" type="ORF">E8L99_17550</name>
</gene>
<feature type="binding site" description="covalent" evidence="16">
    <location>
        <position position="74"/>
    </location>
    <ligand>
        <name>heme c</name>
        <dbReference type="ChEBI" id="CHEBI:61717"/>
        <label>1</label>
    </ligand>
</feature>
<evidence type="ECO:0000256" key="7">
    <source>
        <dbReference type="ARBA" id="ARBA00022729"/>
    </source>
</evidence>
<evidence type="ECO:0000313" key="20">
    <source>
        <dbReference type="EMBL" id="QCK87433.1"/>
    </source>
</evidence>
<dbReference type="GO" id="GO:0016740">
    <property type="term" value="F:transferase activity"/>
    <property type="evidence" value="ECO:0007669"/>
    <property type="project" value="UniProtKB-KW"/>
</dbReference>
<keyword evidence="8 14" id="KW-0574">Periplasm</keyword>
<feature type="binding site" description="axial binding residue" evidence="17">
    <location>
        <position position="75"/>
    </location>
    <ligand>
        <name>heme c</name>
        <dbReference type="ChEBI" id="CHEBI:61717"/>
        <label>1</label>
    </ligand>
    <ligandPart>
        <name>Fe</name>
        <dbReference type="ChEBI" id="CHEBI:18248"/>
    </ligandPart>
</feature>
<feature type="signal peptide" evidence="18">
    <location>
        <begin position="1"/>
        <end position="18"/>
    </location>
</feature>
<comment type="subcellular location">
    <subcellularLocation>
        <location evidence="1 14">Periplasm</location>
    </subcellularLocation>
</comment>
<dbReference type="EMBL" id="CP039865">
    <property type="protein sequence ID" value="QCK87433.1"/>
    <property type="molecule type" value="Genomic_DNA"/>
</dbReference>